<proteinExistence type="predicted"/>
<keyword evidence="1" id="KW-1133">Transmembrane helix</keyword>
<dbReference type="Proteomes" id="UP000292957">
    <property type="component" value="Unassembled WGS sequence"/>
</dbReference>
<dbReference type="OrthoDB" id="2742918at2759"/>
<keyword evidence="1" id="KW-0472">Membrane</keyword>
<gene>
    <name evidence="2" type="ORF">BD311DRAFT_651151</name>
</gene>
<sequence length="341" mass="39413">MWWKETVDWLMRAYKKEFNYCFGEETVEDFATRQKMQPRAKLSLFPPEAEEDLELRAIVFIPSLLLHVAVVFFFTGLLILLWTLHPTVAVAASAFVGALVVFQLVVTILPTIRWDCCYRSPQAVAVYIMYSVGRDGLIRMVQAGARSIRRLTQYRFRCLATLDLWARRLEETPGWRGRERSDILHATGELDRSIAVMPYTTTLSTHYLETLHVVLLDLPREQITLCFEEIFGAWEGQWGKSAWRHTHSVRKEFLVRPVLMALRHLLAIDKEKLSPEMYVQWTAHSKSLLERFLPNVPFPDVELCTSKFSLVAAGRGDVAELALSRLEHQLAMYQARGIRLE</sequence>
<evidence type="ECO:0000256" key="1">
    <source>
        <dbReference type="SAM" id="Phobius"/>
    </source>
</evidence>
<accession>A0A4V2K1V7</accession>
<feature type="transmembrane region" description="Helical" evidence="1">
    <location>
        <begin position="88"/>
        <end position="109"/>
    </location>
</feature>
<reference evidence="2" key="1">
    <citation type="submission" date="2019-01" db="EMBL/GenBank/DDBJ databases">
        <title>Draft genome sequences of three monokaryotic isolates of the white-rot basidiomycete fungus Dichomitus squalens.</title>
        <authorList>
            <consortium name="DOE Joint Genome Institute"/>
            <person name="Lopez S.C."/>
            <person name="Andreopoulos B."/>
            <person name="Pangilinan J."/>
            <person name="Lipzen A."/>
            <person name="Riley R."/>
            <person name="Ahrendt S."/>
            <person name="Ng V."/>
            <person name="Barry K."/>
            <person name="Daum C."/>
            <person name="Grigoriev I.V."/>
            <person name="Hilden K.S."/>
            <person name="Makela M.R."/>
            <person name="de Vries R.P."/>
        </authorList>
    </citation>
    <scope>NUCLEOTIDE SEQUENCE [LARGE SCALE GENOMIC DNA]</scope>
    <source>
        <strain evidence="2">OM18370.1</strain>
    </source>
</reference>
<evidence type="ECO:0000313" key="2">
    <source>
        <dbReference type="EMBL" id="TBU34263.1"/>
    </source>
</evidence>
<dbReference type="AlphaFoldDB" id="A0A4V2K1V7"/>
<dbReference type="EMBL" id="ML143389">
    <property type="protein sequence ID" value="TBU34263.1"/>
    <property type="molecule type" value="Genomic_DNA"/>
</dbReference>
<protein>
    <submittedName>
        <fullName evidence="2">Uncharacterized protein</fullName>
    </submittedName>
</protein>
<feature type="transmembrane region" description="Helical" evidence="1">
    <location>
        <begin position="57"/>
        <end position="82"/>
    </location>
</feature>
<keyword evidence="1" id="KW-0812">Transmembrane</keyword>
<name>A0A4V2K1V7_9APHY</name>
<organism evidence="2">
    <name type="scientific">Dichomitus squalens</name>
    <dbReference type="NCBI Taxonomy" id="114155"/>
    <lineage>
        <taxon>Eukaryota</taxon>
        <taxon>Fungi</taxon>
        <taxon>Dikarya</taxon>
        <taxon>Basidiomycota</taxon>
        <taxon>Agaricomycotina</taxon>
        <taxon>Agaricomycetes</taxon>
        <taxon>Polyporales</taxon>
        <taxon>Polyporaceae</taxon>
        <taxon>Dichomitus</taxon>
    </lineage>
</organism>